<sequence>MIPSVAASERGTAQTRKLASWGCGTSHMELQRCLVGEEIWNDPPEQVTALYPKASTLRDGSRVVRGT</sequence>
<keyword evidence="2" id="KW-1185">Reference proteome</keyword>
<gene>
    <name evidence="1" type="ORF">GCM10010969_40710</name>
</gene>
<reference evidence="2" key="1">
    <citation type="journal article" date="2019" name="Int. J. Syst. Evol. Microbiol.">
        <title>The Global Catalogue of Microorganisms (GCM) 10K type strain sequencing project: providing services to taxonomists for standard genome sequencing and annotation.</title>
        <authorList>
            <consortium name="The Broad Institute Genomics Platform"/>
            <consortium name="The Broad Institute Genome Sequencing Center for Infectious Disease"/>
            <person name="Wu L."/>
            <person name="Ma J."/>
        </authorList>
    </citation>
    <scope>NUCLEOTIDE SEQUENCE [LARGE SCALE GENOMIC DNA]</scope>
    <source>
        <strain evidence="2">CGMCC 1.6964</strain>
    </source>
</reference>
<dbReference type="EMBL" id="BMLN01000022">
    <property type="protein sequence ID" value="GGO09885.1"/>
    <property type="molecule type" value="Genomic_DNA"/>
</dbReference>
<protein>
    <submittedName>
        <fullName evidence="1">Uncharacterized protein</fullName>
    </submittedName>
</protein>
<evidence type="ECO:0000313" key="2">
    <source>
        <dbReference type="Proteomes" id="UP000606653"/>
    </source>
</evidence>
<proteinExistence type="predicted"/>
<name>A0ABQ2LBZ9_9BACL</name>
<comment type="caution">
    <text evidence="1">The sequence shown here is derived from an EMBL/GenBank/DDBJ whole genome shotgun (WGS) entry which is preliminary data.</text>
</comment>
<organism evidence="1 2">
    <name type="scientific">Saccharibacillus kuerlensis</name>
    <dbReference type="NCBI Taxonomy" id="459527"/>
    <lineage>
        <taxon>Bacteria</taxon>
        <taxon>Bacillati</taxon>
        <taxon>Bacillota</taxon>
        <taxon>Bacilli</taxon>
        <taxon>Bacillales</taxon>
        <taxon>Paenibacillaceae</taxon>
        <taxon>Saccharibacillus</taxon>
    </lineage>
</organism>
<accession>A0ABQ2LBZ9</accession>
<dbReference type="Proteomes" id="UP000606653">
    <property type="component" value="Unassembled WGS sequence"/>
</dbReference>
<evidence type="ECO:0000313" key="1">
    <source>
        <dbReference type="EMBL" id="GGO09885.1"/>
    </source>
</evidence>